<sequence length="99" mass="11276">MSLSSPSQSIPTKYLNHSKEETLKSSYYLLPFAHRLNFPHCRHSIEHQGKGHLLRPFSSSFFLFLRNQPSSVATTSDPPSQKLRLSVCYSHHSSSFNPT</sequence>
<evidence type="ECO:0000313" key="1">
    <source>
        <dbReference type="EnsemblPlants" id="Kaladp0019s0083.4.v1.1"/>
    </source>
</evidence>
<protein>
    <submittedName>
        <fullName evidence="1">Uncharacterized protein</fullName>
    </submittedName>
</protein>
<dbReference type="Proteomes" id="UP000594263">
    <property type="component" value="Unplaced"/>
</dbReference>
<dbReference type="Gramene" id="Kaladp0019s0083.1.v1.1">
    <property type="protein sequence ID" value="Kaladp0019s0083.1.v1.1"/>
    <property type="gene ID" value="Kaladp0019s0083.v1.1"/>
</dbReference>
<name>A0A7N0ZRP6_KALFE</name>
<dbReference type="EnsemblPlants" id="Kaladp0019s0083.5.v1.1">
    <property type="protein sequence ID" value="Kaladp0019s0083.5.v1.1"/>
    <property type="gene ID" value="Kaladp0019s0083.v1.1"/>
</dbReference>
<reference evidence="1" key="1">
    <citation type="submission" date="2021-01" db="UniProtKB">
        <authorList>
            <consortium name="EnsemblPlants"/>
        </authorList>
    </citation>
    <scope>IDENTIFICATION</scope>
</reference>
<dbReference type="EnsemblPlants" id="Kaladp0019s0083.4.v1.1">
    <property type="protein sequence ID" value="Kaladp0019s0083.4.v1.1"/>
    <property type="gene ID" value="Kaladp0019s0083.v1.1"/>
</dbReference>
<dbReference type="Gramene" id="Kaladp0019s0083.4.v1.1">
    <property type="protein sequence ID" value="Kaladp0019s0083.4.v1.1"/>
    <property type="gene ID" value="Kaladp0019s0083.v1.1"/>
</dbReference>
<organism evidence="1 2">
    <name type="scientific">Kalanchoe fedtschenkoi</name>
    <name type="common">Lavender scallops</name>
    <name type="synonym">South American air plant</name>
    <dbReference type="NCBI Taxonomy" id="63787"/>
    <lineage>
        <taxon>Eukaryota</taxon>
        <taxon>Viridiplantae</taxon>
        <taxon>Streptophyta</taxon>
        <taxon>Embryophyta</taxon>
        <taxon>Tracheophyta</taxon>
        <taxon>Spermatophyta</taxon>
        <taxon>Magnoliopsida</taxon>
        <taxon>eudicotyledons</taxon>
        <taxon>Gunneridae</taxon>
        <taxon>Pentapetalae</taxon>
        <taxon>Saxifragales</taxon>
        <taxon>Crassulaceae</taxon>
        <taxon>Kalanchoe</taxon>
    </lineage>
</organism>
<dbReference type="Gramene" id="Kaladp0019s0083.5.v1.1">
    <property type="protein sequence ID" value="Kaladp0019s0083.5.v1.1"/>
    <property type="gene ID" value="Kaladp0019s0083.v1.1"/>
</dbReference>
<dbReference type="AlphaFoldDB" id="A0A7N0ZRP6"/>
<keyword evidence="2" id="KW-1185">Reference proteome</keyword>
<evidence type="ECO:0000313" key="2">
    <source>
        <dbReference type="Proteomes" id="UP000594263"/>
    </source>
</evidence>
<dbReference type="EnsemblPlants" id="Kaladp0019s0083.1.v1.1">
    <property type="protein sequence ID" value="Kaladp0019s0083.1.v1.1"/>
    <property type="gene ID" value="Kaladp0019s0083.v1.1"/>
</dbReference>
<proteinExistence type="predicted"/>
<accession>A0A7N0ZRP6</accession>